<dbReference type="VEuPathDB" id="AmoebaDB:EHI8A_023200"/>
<dbReference type="Pfam" id="PF22934">
    <property type="entry name" value="SPRTN_ZBD"/>
    <property type="match status" value="1"/>
</dbReference>
<dbReference type="VEuPathDB" id="AmoebaDB:EHI7A_026320"/>
<dbReference type="GO" id="GO:0005634">
    <property type="term" value="C:nucleus"/>
    <property type="evidence" value="ECO:0007669"/>
    <property type="project" value="UniProtKB-SubCell"/>
</dbReference>
<dbReference type="PANTHER" id="PTHR21220">
    <property type="entry name" value="DNA-DEPENDENT METALLOPROTEASE SPRTN"/>
    <property type="match status" value="1"/>
</dbReference>
<keyword evidence="2" id="KW-0539">Nucleus</keyword>
<gene>
    <name evidence="5" type="ORF">CL6EHI_104610</name>
</gene>
<dbReference type="OMA" id="WMTVINE"/>
<dbReference type="Proteomes" id="UP000078387">
    <property type="component" value="Unassembled WGS sequence"/>
</dbReference>
<dbReference type="GO" id="GO:0031593">
    <property type="term" value="F:polyubiquitin modification-dependent protein binding"/>
    <property type="evidence" value="ECO:0007669"/>
    <property type="project" value="TreeGrafter"/>
</dbReference>
<dbReference type="GO" id="GO:0003697">
    <property type="term" value="F:single-stranded DNA binding"/>
    <property type="evidence" value="ECO:0007669"/>
    <property type="project" value="InterPro"/>
</dbReference>
<evidence type="ECO:0000256" key="2">
    <source>
        <dbReference type="ARBA" id="ARBA00023242"/>
    </source>
</evidence>
<feature type="region of interest" description="Disordered" evidence="3">
    <location>
        <begin position="273"/>
        <end position="310"/>
    </location>
</feature>
<proteinExistence type="predicted"/>
<dbReference type="GO" id="GO:0004222">
    <property type="term" value="F:metalloendopeptidase activity"/>
    <property type="evidence" value="ECO:0007669"/>
    <property type="project" value="InterPro"/>
</dbReference>
<dbReference type="SMART" id="SM00731">
    <property type="entry name" value="SprT"/>
    <property type="match status" value="1"/>
</dbReference>
<dbReference type="Pfam" id="PF10263">
    <property type="entry name" value="SprT-like"/>
    <property type="match status" value="1"/>
</dbReference>
<evidence type="ECO:0000256" key="3">
    <source>
        <dbReference type="SAM" id="MobiDB-lite"/>
    </source>
</evidence>
<comment type="caution">
    <text evidence="5">The sequence shown here is derived from an EMBL/GenBank/DDBJ whole genome shotgun (WGS) entry which is preliminary data.</text>
</comment>
<dbReference type="VEuPathDB" id="AmoebaDB:KM1_057250"/>
<evidence type="ECO:0000313" key="6">
    <source>
        <dbReference type="Proteomes" id="UP000078387"/>
    </source>
</evidence>
<feature type="domain" description="SprT-like" evidence="4">
    <location>
        <begin position="99"/>
        <end position="265"/>
    </location>
</feature>
<evidence type="ECO:0000256" key="1">
    <source>
        <dbReference type="ARBA" id="ARBA00004123"/>
    </source>
</evidence>
<reference evidence="5 6" key="1">
    <citation type="submission" date="2016-05" db="EMBL/GenBank/DDBJ databases">
        <title>First whole genome sequencing of Entamoeba histolytica HM1:IMSS-clone-6.</title>
        <authorList>
            <person name="Mukherjee Avik.K."/>
            <person name="Izumyama S."/>
            <person name="Nakada-Tsukui K."/>
            <person name="Nozaki T."/>
        </authorList>
    </citation>
    <scope>NUCLEOTIDE SEQUENCE [LARGE SCALE GENOMIC DNA]</scope>
    <source>
        <strain evidence="5 6">HM1:IMSS clone 6</strain>
    </source>
</reference>
<protein>
    <recommendedName>
        <fullName evidence="4">SprT-like domain-containing protein</fullName>
    </recommendedName>
</protein>
<organism evidence="5 6">
    <name type="scientific">Entamoeba histolytica</name>
    <dbReference type="NCBI Taxonomy" id="5759"/>
    <lineage>
        <taxon>Eukaryota</taxon>
        <taxon>Amoebozoa</taxon>
        <taxon>Evosea</taxon>
        <taxon>Archamoebae</taxon>
        <taxon>Mastigamoebida</taxon>
        <taxon>Entamoebidae</taxon>
        <taxon>Entamoeba</taxon>
    </lineage>
</organism>
<name>A0A5K1VDN3_ENTHI</name>
<comment type="subcellular location">
    <subcellularLocation>
        <location evidence="1">Nucleus</location>
    </subcellularLocation>
</comment>
<dbReference type="VEuPathDB" id="AmoebaDB:EHI_104610"/>
<dbReference type="PANTHER" id="PTHR21220:SF0">
    <property type="entry name" value="DNA-DEPENDENT METALLOPROTEASE SPRTN"/>
    <property type="match status" value="1"/>
</dbReference>
<evidence type="ECO:0000259" key="4">
    <source>
        <dbReference type="SMART" id="SM00731"/>
    </source>
</evidence>
<dbReference type="InterPro" id="IPR055220">
    <property type="entry name" value="SPRTN_ZBD"/>
</dbReference>
<dbReference type="InterPro" id="IPR006640">
    <property type="entry name" value="SprT-like_domain"/>
</dbReference>
<evidence type="ECO:0000313" key="5">
    <source>
        <dbReference type="EMBL" id="GAT94148.1"/>
    </source>
</evidence>
<sequence>MNEIIDVDEYEQAPDFVFYNDPYCFRTTEEIIGVEDFEEGEDELKELNKTKENYFIVETTGFDMFNYDGLQLTQDITYFKIHFKEAVDYIKSIIQLDIIDIHDVFQNINKMIFRGHITNTIIEWSKRMTVCAGICYGKSNGCVIRLSEGILKYRSIYDVVTTIVHESIHAFLFRTKTRDNDSHGIRFHQWMTIINEKTPLHVTVYHTFYEECKNLHKHIWRCTGPCRNKPPFYGYVKRSMNRAPGPTDRWYEQHKKHCDGHFVKIDGPEFHEETLAKKPKRKERKSHTNKKEVKSKDLKDLFNELKKKKQ</sequence>
<accession>A0A5K1VDN3</accession>
<dbReference type="EMBL" id="BDEQ01000001">
    <property type="protein sequence ID" value="GAT94148.1"/>
    <property type="molecule type" value="Genomic_DNA"/>
</dbReference>
<feature type="compositionally biased region" description="Basic and acidic residues" evidence="3">
    <location>
        <begin position="289"/>
        <end position="310"/>
    </location>
</feature>
<feature type="compositionally biased region" description="Basic residues" evidence="3">
    <location>
        <begin position="277"/>
        <end position="288"/>
    </location>
</feature>
<dbReference type="GO" id="GO:0006974">
    <property type="term" value="P:DNA damage response"/>
    <property type="evidence" value="ECO:0007669"/>
    <property type="project" value="InterPro"/>
</dbReference>
<dbReference type="InterPro" id="IPR044245">
    <property type="entry name" value="Spartan"/>
</dbReference>
<dbReference type="AlphaFoldDB" id="A0A5K1VDN3"/>
<dbReference type="VEuPathDB" id="AmoebaDB:EHI5A_047850"/>